<dbReference type="AlphaFoldDB" id="A0A507C8Q9"/>
<dbReference type="OrthoDB" id="421393at2759"/>
<dbReference type="GO" id="GO:0005658">
    <property type="term" value="C:alpha DNA polymerase:primase complex"/>
    <property type="evidence" value="ECO:0007669"/>
    <property type="project" value="UniProtKB-ARBA"/>
</dbReference>
<feature type="region of interest" description="Disordered" evidence="11">
    <location>
        <begin position="492"/>
        <end position="540"/>
    </location>
</feature>
<dbReference type="Gene3D" id="1.20.930.80">
    <property type="match status" value="1"/>
</dbReference>
<dbReference type="Pfam" id="PF26466">
    <property type="entry name" value="DNA_primase_lrg_N"/>
    <property type="match status" value="1"/>
</dbReference>
<feature type="binding site" evidence="10">
    <location>
        <position position="440"/>
    </location>
    <ligand>
        <name>[4Fe-4S] cluster</name>
        <dbReference type="ChEBI" id="CHEBI:49883"/>
    </ligand>
</feature>
<evidence type="ECO:0000256" key="1">
    <source>
        <dbReference type="ARBA" id="ARBA00010564"/>
    </source>
</evidence>
<comment type="similarity">
    <text evidence="1 9">Belongs to the eukaryotic-type primase large subunit family.</text>
</comment>
<evidence type="ECO:0000256" key="2">
    <source>
        <dbReference type="ARBA" id="ARBA00022485"/>
    </source>
</evidence>
<evidence type="ECO:0000256" key="10">
    <source>
        <dbReference type="PIRSR" id="PIRSR009449-1"/>
    </source>
</evidence>
<dbReference type="InterPro" id="IPR058560">
    <property type="entry name" value="DNA_primase_C"/>
</dbReference>
<reference evidence="13 14" key="1">
    <citation type="journal article" date="2019" name="Sci. Rep.">
        <title>Comparative genomics of chytrid fungi reveal insights into the obligate biotrophic and pathogenic lifestyle of Synchytrium endobioticum.</title>
        <authorList>
            <person name="van de Vossenberg B.T.L.H."/>
            <person name="Warris S."/>
            <person name="Nguyen H.D.T."/>
            <person name="van Gent-Pelzer M.P.E."/>
            <person name="Joly D.L."/>
            <person name="van de Geest H.C."/>
            <person name="Bonants P.J.M."/>
            <person name="Smith D.S."/>
            <person name="Levesque C.A."/>
            <person name="van der Lee T.A.J."/>
        </authorList>
    </citation>
    <scope>NUCLEOTIDE SEQUENCE [LARGE SCALE GENOMIC DNA]</scope>
    <source>
        <strain evidence="13 14">JEL517</strain>
    </source>
</reference>
<feature type="compositionally biased region" description="Acidic residues" evidence="11">
    <location>
        <begin position="531"/>
        <end position="540"/>
    </location>
</feature>
<dbReference type="InterPro" id="IPR016558">
    <property type="entry name" value="DNA_primase_lsu_euk"/>
</dbReference>
<feature type="binding site" evidence="10">
    <location>
        <position position="304"/>
    </location>
    <ligand>
        <name>[4Fe-4S] cluster</name>
        <dbReference type="ChEBI" id="CHEBI:49883"/>
    </ligand>
</feature>
<keyword evidence="3 9" id="KW-0639">Primosome</keyword>
<dbReference type="PIRSF" id="PIRSF009449">
    <property type="entry name" value="DNA_primase_large_subunit"/>
    <property type="match status" value="1"/>
</dbReference>
<dbReference type="PANTHER" id="PTHR10537:SF3">
    <property type="entry name" value="DNA PRIMASE LARGE SUBUNIT"/>
    <property type="match status" value="1"/>
</dbReference>
<accession>A0A507C8Q9</accession>
<dbReference type="GO" id="GO:0006270">
    <property type="term" value="P:DNA replication initiation"/>
    <property type="evidence" value="ECO:0007669"/>
    <property type="project" value="TreeGrafter"/>
</dbReference>
<feature type="binding site" evidence="10">
    <location>
        <position position="383"/>
    </location>
    <ligand>
        <name>[4Fe-4S] cluster</name>
        <dbReference type="ChEBI" id="CHEBI:49883"/>
    </ligand>
</feature>
<keyword evidence="14" id="KW-1185">Reference proteome</keyword>
<keyword evidence="7 9" id="KW-0411">Iron-sulfur</keyword>
<dbReference type="GO" id="GO:0046872">
    <property type="term" value="F:metal ion binding"/>
    <property type="evidence" value="ECO:0007669"/>
    <property type="project" value="UniProtKB-UniRule"/>
</dbReference>
<evidence type="ECO:0000313" key="13">
    <source>
        <dbReference type="EMBL" id="TPX34376.1"/>
    </source>
</evidence>
<dbReference type="GO" id="GO:0051539">
    <property type="term" value="F:4 iron, 4 sulfur cluster binding"/>
    <property type="evidence" value="ECO:0007669"/>
    <property type="project" value="UniProtKB-UniRule"/>
</dbReference>
<dbReference type="Proteomes" id="UP000319731">
    <property type="component" value="Unassembled WGS sequence"/>
</dbReference>
<proteinExistence type="inferred from homology"/>
<dbReference type="GO" id="GO:0003677">
    <property type="term" value="F:DNA binding"/>
    <property type="evidence" value="ECO:0007669"/>
    <property type="project" value="UniProtKB-UniRule"/>
</dbReference>
<dbReference type="InterPro" id="IPR007238">
    <property type="entry name" value="DNA_primase_lsu_euk/arc"/>
</dbReference>
<keyword evidence="8 9" id="KW-0238">DNA-binding</keyword>
<evidence type="ECO:0000256" key="11">
    <source>
        <dbReference type="SAM" id="MobiDB-lite"/>
    </source>
</evidence>
<dbReference type="RefSeq" id="XP_031025140.1">
    <property type="nucleotide sequence ID" value="XM_031168925.1"/>
</dbReference>
<sequence length="540" mass="60243">MFRQGGANVSVTSSTFGSSTPLPGIYPYRLNLYRTPPFAELTLNEFETFALDRLHVLKAIESCLLRSKKEDDTQAYVDQIAKKYLPLGSNSSANVATSNGSSGILKVLEDERRKDHFSHFILRLAYCRTEDLRNWYLKHETMLFRMRLKNEDKETREAWLKREKFDAASEIVGPEEKARLLRDLAAASNATEADISAEAIYKVPFEIVPDLVGRRRVLVRWGFAYVPEREHTALIVNQFRDMLKADLDATARALPTLDESDRLIPILTSIGNQYLGRSEWNEGSAVGVIKAEDVDGLVNHFPLCMKNLHTHLRADSHLKHGGRLQYGLFLKGIGLPLEEALVFWRRAFAKKMDEATFNKSHLYNIRYNFGMEGQKKDWSPFGCMKIITSNAPGPSDNHGCPYRHFAPDLLKTQVLAAGVPEASVDEILALSKNQHYTIACTRVFELTRKAAAGGAGKADVAVDPGAPKEVIETITHPNMYFNMSYKGNPGRFGRKIAPGSNNMQFDGNGGSQPGETEQQGTAPPPFGGNTQDDDAMAVDR</sequence>
<keyword evidence="4 9" id="KW-0235">DNA replication</keyword>
<dbReference type="STRING" id="1806994.A0A507C8Q9"/>
<feature type="domain" description="DNA primase large subunit C-terminal" evidence="12">
    <location>
        <begin position="299"/>
        <end position="481"/>
    </location>
</feature>
<keyword evidence="2 9" id="KW-0004">4Fe-4S</keyword>
<evidence type="ECO:0000256" key="7">
    <source>
        <dbReference type="ARBA" id="ARBA00023014"/>
    </source>
</evidence>
<protein>
    <recommendedName>
        <fullName evidence="9">DNA primase large subunit</fullName>
    </recommendedName>
</protein>
<organism evidence="13 14">
    <name type="scientific">Synchytrium microbalum</name>
    <dbReference type="NCBI Taxonomy" id="1806994"/>
    <lineage>
        <taxon>Eukaryota</taxon>
        <taxon>Fungi</taxon>
        <taxon>Fungi incertae sedis</taxon>
        <taxon>Chytridiomycota</taxon>
        <taxon>Chytridiomycota incertae sedis</taxon>
        <taxon>Chytridiomycetes</taxon>
        <taxon>Synchytriales</taxon>
        <taxon>Synchytriaceae</taxon>
        <taxon>Synchytrium</taxon>
    </lineage>
</organism>
<evidence type="ECO:0000256" key="4">
    <source>
        <dbReference type="ARBA" id="ARBA00022705"/>
    </source>
</evidence>
<dbReference type="GeneID" id="42004222"/>
<evidence type="ECO:0000259" key="12">
    <source>
        <dbReference type="Pfam" id="PF04104"/>
    </source>
</evidence>
<evidence type="ECO:0000256" key="9">
    <source>
        <dbReference type="PIRNR" id="PIRNR009449"/>
    </source>
</evidence>
<evidence type="ECO:0000313" key="14">
    <source>
        <dbReference type="Proteomes" id="UP000319731"/>
    </source>
</evidence>
<comment type="function">
    <text evidence="9">DNA primase is the polymerase that synthesizes small RNA primers for the Okazaki fragments made during discontinuous DNA replication.</text>
</comment>
<comment type="caution">
    <text evidence="13">The sequence shown here is derived from an EMBL/GenBank/DDBJ whole genome shotgun (WGS) entry which is preliminary data.</text>
</comment>
<dbReference type="EMBL" id="QEAO01000014">
    <property type="protein sequence ID" value="TPX34376.1"/>
    <property type="molecule type" value="Genomic_DNA"/>
</dbReference>
<feature type="binding site" evidence="10">
    <location>
        <position position="400"/>
    </location>
    <ligand>
        <name>[4Fe-4S] cluster</name>
        <dbReference type="ChEBI" id="CHEBI:49883"/>
    </ligand>
</feature>
<evidence type="ECO:0000256" key="5">
    <source>
        <dbReference type="ARBA" id="ARBA00022723"/>
    </source>
</evidence>
<dbReference type="GO" id="GO:0006269">
    <property type="term" value="P:DNA replication, synthesis of primer"/>
    <property type="evidence" value="ECO:0007669"/>
    <property type="project" value="UniProtKB-KW"/>
</dbReference>
<evidence type="ECO:0000256" key="8">
    <source>
        <dbReference type="ARBA" id="ARBA00023125"/>
    </source>
</evidence>
<dbReference type="Pfam" id="PF04104">
    <property type="entry name" value="DNA_primase_lrg"/>
    <property type="match status" value="1"/>
</dbReference>
<evidence type="ECO:0000256" key="6">
    <source>
        <dbReference type="ARBA" id="ARBA00023004"/>
    </source>
</evidence>
<gene>
    <name evidence="13" type="ORF">SmJEL517_g02997</name>
</gene>
<evidence type="ECO:0000256" key="3">
    <source>
        <dbReference type="ARBA" id="ARBA00022515"/>
    </source>
</evidence>
<keyword evidence="6 9" id="KW-0408">Iron</keyword>
<dbReference type="PANTHER" id="PTHR10537">
    <property type="entry name" value="DNA PRIMASE LARGE SUBUNIT"/>
    <property type="match status" value="1"/>
</dbReference>
<comment type="cofactor">
    <cofactor evidence="9">
        <name>[4Fe-4S] cluster</name>
        <dbReference type="ChEBI" id="CHEBI:49883"/>
    </cofactor>
    <text evidence="9">Binds 1 [4Fe-4S] cluster.</text>
</comment>
<name>A0A507C8Q9_9FUNG</name>
<dbReference type="CDD" id="cd07322">
    <property type="entry name" value="PriL_PriS_Eukaryotic"/>
    <property type="match status" value="1"/>
</dbReference>
<keyword evidence="5 9" id="KW-0479">Metal-binding</keyword>